<dbReference type="Proteomes" id="UP000652763">
    <property type="component" value="Unassembled WGS sequence"/>
</dbReference>
<reference evidence="2 3" key="1">
    <citation type="submission" date="2020-08" db="EMBL/GenBank/DDBJ databases">
        <title>A Genomic Blueprint of the Chicken Gut Microbiome.</title>
        <authorList>
            <person name="Gilroy R."/>
            <person name="Ravi A."/>
            <person name="Getino M."/>
            <person name="Pursley I."/>
            <person name="Horton D.L."/>
            <person name="Alikhan N.-F."/>
            <person name="Baker D."/>
            <person name="Gharbi K."/>
            <person name="Hall N."/>
            <person name="Watson M."/>
            <person name="Adriaenssens E.M."/>
            <person name="Foster-Nyarko E."/>
            <person name="Jarju S."/>
            <person name="Secka A."/>
            <person name="Antonio M."/>
            <person name="Oren A."/>
            <person name="Chaudhuri R."/>
            <person name="La Ragione R.M."/>
            <person name="Hildebrand F."/>
            <person name="Pallen M.J."/>
        </authorList>
    </citation>
    <scope>NUCLEOTIDE SEQUENCE [LARGE SCALE GENOMIC DNA]</scope>
    <source>
        <strain evidence="2 3">Sa2BUA2</strain>
    </source>
</reference>
<organism evidence="2 3">
    <name type="scientific">Arthrobacter pullicola</name>
    <dbReference type="NCBI Taxonomy" id="2762224"/>
    <lineage>
        <taxon>Bacteria</taxon>
        <taxon>Bacillati</taxon>
        <taxon>Actinomycetota</taxon>
        <taxon>Actinomycetes</taxon>
        <taxon>Micrococcales</taxon>
        <taxon>Micrococcaceae</taxon>
        <taxon>Arthrobacter</taxon>
    </lineage>
</organism>
<evidence type="ECO:0000256" key="1">
    <source>
        <dbReference type="SAM" id="MobiDB-lite"/>
    </source>
</evidence>
<evidence type="ECO:0000313" key="3">
    <source>
        <dbReference type="Proteomes" id="UP000652763"/>
    </source>
</evidence>
<name>A0ABR8YE39_9MICC</name>
<gene>
    <name evidence="2" type="ORF">H9638_01500</name>
</gene>
<keyword evidence="3" id="KW-1185">Reference proteome</keyword>
<comment type="caution">
    <text evidence="2">The sequence shown here is derived from an EMBL/GenBank/DDBJ whole genome shotgun (WGS) entry which is preliminary data.</text>
</comment>
<proteinExistence type="predicted"/>
<protein>
    <submittedName>
        <fullName evidence="2">Uncharacterized protein</fullName>
    </submittedName>
</protein>
<dbReference type="RefSeq" id="WP_191745411.1">
    <property type="nucleotide sequence ID" value="NZ_JACSQC010000001.1"/>
</dbReference>
<feature type="region of interest" description="Disordered" evidence="1">
    <location>
        <begin position="1"/>
        <end position="24"/>
    </location>
</feature>
<sequence length="235" mass="22813">MQSVRCGSTIGSQSTAGSQSAVRSNSAVRPLSTAAPLARALAVGALLLPLAGCGPAPEPASTGAGADAAPSEQLAAVAGPAVPAASKPGTVFPEAAESPPEDGMADLAETNMALKAALGAAYTDAWVADGTLHVAVTDTSFFEAIRAAGAVPVQAAFSAADLQAALRLVHDTGAAAGTEFHSLSFSGQTGITAQVPAEQVEPLRAALSAAALPGNVPVAVAVSTGVGVPLDPNNS</sequence>
<dbReference type="EMBL" id="JACSQC010000001">
    <property type="protein sequence ID" value="MBD8042478.1"/>
    <property type="molecule type" value="Genomic_DNA"/>
</dbReference>
<accession>A0ABR8YE39</accession>
<evidence type="ECO:0000313" key="2">
    <source>
        <dbReference type="EMBL" id="MBD8042478.1"/>
    </source>
</evidence>